<name>A0A9N7NSC5_STRHE</name>
<dbReference type="PANTHER" id="PTHR46368">
    <property type="match status" value="1"/>
</dbReference>
<dbReference type="InterPro" id="IPR000683">
    <property type="entry name" value="Gfo/Idh/MocA-like_OxRdtase_N"/>
</dbReference>
<proteinExistence type="inferred from homology"/>
<dbReference type="Pfam" id="PF01408">
    <property type="entry name" value="GFO_IDH_MocA"/>
    <property type="match status" value="1"/>
</dbReference>
<dbReference type="PANTHER" id="PTHR46368:SF7">
    <property type="entry name" value="GFO_IDH_MOCA-LIKE OXIDOREDUCTASE N-TERMINAL DOMAIN-CONTAINING PROTEIN"/>
    <property type="match status" value="1"/>
</dbReference>
<comment type="similarity">
    <text evidence="1">Belongs to the Gfo/Idh/MocA family.</text>
</comment>
<reference evidence="4" key="1">
    <citation type="submission" date="2019-12" db="EMBL/GenBank/DDBJ databases">
        <authorList>
            <person name="Scholes J."/>
        </authorList>
    </citation>
    <scope>NUCLEOTIDE SEQUENCE</scope>
</reference>
<evidence type="ECO:0000256" key="1">
    <source>
        <dbReference type="ARBA" id="ARBA00010928"/>
    </source>
</evidence>
<protein>
    <submittedName>
        <fullName evidence="4">Uncharacterized oxidoreductase</fullName>
    </submittedName>
</protein>
<dbReference type="AlphaFoldDB" id="A0A9N7NSC5"/>
<feature type="domain" description="GFO/IDH/MocA-like oxidoreductase" evidence="3">
    <location>
        <begin position="128"/>
        <end position="250"/>
    </location>
</feature>
<keyword evidence="5" id="KW-1185">Reference proteome</keyword>
<feature type="domain" description="Gfo/Idh/MocA-like oxidoreductase N-terminal" evidence="2">
    <location>
        <begin position="2"/>
        <end position="115"/>
    </location>
</feature>
<gene>
    <name evidence="4" type="ORF">SHERM_03839</name>
</gene>
<comment type="caution">
    <text evidence="4">The sequence shown here is derived from an EMBL/GenBank/DDBJ whole genome shotgun (WGS) entry which is preliminary data.</text>
</comment>
<dbReference type="Proteomes" id="UP001153555">
    <property type="component" value="Unassembled WGS sequence"/>
</dbReference>
<evidence type="ECO:0000313" key="4">
    <source>
        <dbReference type="EMBL" id="CAA0836789.1"/>
    </source>
</evidence>
<evidence type="ECO:0000259" key="3">
    <source>
        <dbReference type="Pfam" id="PF22725"/>
    </source>
</evidence>
<evidence type="ECO:0000259" key="2">
    <source>
        <dbReference type="Pfam" id="PF01408"/>
    </source>
</evidence>
<dbReference type="InterPro" id="IPR055170">
    <property type="entry name" value="GFO_IDH_MocA-like_dom"/>
</dbReference>
<dbReference type="SUPFAM" id="SSF51735">
    <property type="entry name" value="NAD(P)-binding Rossmann-fold domains"/>
    <property type="match status" value="1"/>
</dbReference>
<evidence type="ECO:0000313" key="5">
    <source>
        <dbReference type="Proteomes" id="UP001153555"/>
    </source>
</evidence>
<organism evidence="4 5">
    <name type="scientific">Striga hermonthica</name>
    <name type="common">Purple witchweed</name>
    <name type="synonym">Buchnera hermonthica</name>
    <dbReference type="NCBI Taxonomy" id="68872"/>
    <lineage>
        <taxon>Eukaryota</taxon>
        <taxon>Viridiplantae</taxon>
        <taxon>Streptophyta</taxon>
        <taxon>Embryophyta</taxon>
        <taxon>Tracheophyta</taxon>
        <taxon>Spermatophyta</taxon>
        <taxon>Magnoliopsida</taxon>
        <taxon>eudicotyledons</taxon>
        <taxon>Gunneridae</taxon>
        <taxon>Pentapetalae</taxon>
        <taxon>asterids</taxon>
        <taxon>lamiids</taxon>
        <taxon>Lamiales</taxon>
        <taxon>Orobanchaceae</taxon>
        <taxon>Buchnereae</taxon>
        <taxon>Striga</taxon>
    </lineage>
</organism>
<dbReference type="Gene3D" id="3.40.50.720">
    <property type="entry name" value="NAD(P)-binding Rossmann-like Domain"/>
    <property type="match status" value="1"/>
</dbReference>
<dbReference type="SUPFAM" id="SSF55347">
    <property type="entry name" value="Glyceraldehyde-3-phosphate dehydrogenase-like, C-terminal domain"/>
    <property type="match status" value="1"/>
</dbReference>
<dbReference type="Gene3D" id="3.30.360.10">
    <property type="entry name" value="Dihydrodipicolinate Reductase, domain 2"/>
    <property type="match status" value="1"/>
</dbReference>
<dbReference type="InterPro" id="IPR036291">
    <property type="entry name" value="NAD(P)-bd_dom_sf"/>
</dbReference>
<dbReference type="GO" id="GO:0000166">
    <property type="term" value="F:nucleotide binding"/>
    <property type="evidence" value="ECO:0007669"/>
    <property type="project" value="InterPro"/>
</dbReference>
<accession>A0A9N7NSC5</accession>
<sequence length="350" mass="38810">MGCAEIARKMARAINMSPNADLAAFASCTTQKAEQFAAQNGLSENVKLYGSYEELLDDPCVDAVYMPLPTSLHARWTATAARKGKHVLLEKPTALDVKVLDEMLEACKSNGVQFMDASMWYHHPRTAKMKELLSDSDLFGRVRAIHSSSSYHGTPEFHANNIRVKPDLDSLGALGDAGWYCIGSILWAMDQKHPTTVTALPTTMWNSAGVILSCSAALHWEEDETVATFFCSFIAHETMGITICGSNGTLFVEDLIIPYEEDCAAFSFTSGAEFVEMHVGWNVKKPREVRVDSLLPQEAEMVREFSSLVMGVRDLGRRPVDKWARTSRVTQLVLDAVRRSIDDGHKVVRM</sequence>
<dbReference type="OrthoDB" id="2129491at2759"/>
<dbReference type="EMBL" id="CACSLK010030184">
    <property type="protein sequence ID" value="CAA0836789.1"/>
    <property type="molecule type" value="Genomic_DNA"/>
</dbReference>
<dbReference type="Pfam" id="PF22725">
    <property type="entry name" value="GFO_IDH_MocA_C3"/>
    <property type="match status" value="1"/>
</dbReference>